<accession>A0A0V8M4K6</accession>
<dbReference type="SMART" id="SM00889">
    <property type="entry name" value="EFG_IV"/>
    <property type="match status" value="1"/>
</dbReference>
<comment type="similarity">
    <text evidence="1 6">Belongs to the TRAFAC class translation factor GTPase superfamily. Classic translation factor GTPase family. EF-G/EF-2 subfamily.</text>
</comment>
<dbReference type="Gene3D" id="3.40.50.300">
    <property type="entry name" value="P-loop containing nucleotide triphosphate hydrolases"/>
    <property type="match status" value="1"/>
</dbReference>
<dbReference type="InterPro" id="IPR047872">
    <property type="entry name" value="EFG_IV"/>
</dbReference>
<dbReference type="AlphaFoldDB" id="A0A0V8M4K6"/>
<dbReference type="PROSITE" id="PS51722">
    <property type="entry name" value="G_TR_2"/>
    <property type="match status" value="1"/>
</dbReference>
<dbReference type="InterPro" id="IPR005225">
    <property type="entry name" value="Small_GTP-bd"/>
</dbReference>
<dbReference type="eggNOG" id="COG0480">
    <property type="taxonomic scope" value="Bacteria"/>
</dbReference>
<dbReference type="NCBIfam" id="NF009381">
    <property type="entry name" value="PRK12740.1-5"/>
    <property type="match status" value="1"/>
</dbReference>
<dbReference type="InterPro" id="IPR031157">
    <property type="entry name" value="G_TR_CS"/>
</dbReference>
<dbReference type="InterPro" id="IPR020568">
    <property type="entry name" value="Ribosomal_Su5_D2-typ_SF"/>
</dbReference>
<dbReference type="InterPro" id="IPR041095">
    <property type="entry name" value="EFG_II"/>
</dbReference>
<dbReference type="GO" id="GO:0003924">
    <property type="term" value="F:GTPase activity"/>
    <property type="evidence" value="ECO:0007669"/>
    <property type="project" value="InterPro"/>
</dbReference>
<dbReference type="GO" id="GO:0003746">
    <property type="term" value="F:translation elongation factor activity"/>
    <property type="evidence" value="ECO:0007669"/>
    <property type="project" value="UniProtKB-UniRule"/>
</dbReference>
<dbReference type="SUPFAM" id="SSF52540">
    <property type="entry name" value="P-loop containing nucleoside triphosphate hydrolases"/>
    <property type="match status" value="1"/>
</dbReference>
<dbReference type="Proteomes" id="UP000218257">
    <property type="component" value="Chromosome"/>
</dbReference>
<reference evidence="10 11" key="1">
    <citation type="journal article" date="2015" name="Sci. Rep.">
        <title>A comparative genomics and reductive dehalogenase gene transcription study of two chloroethene-respiring bacteria, Dehalococcoides mccartyi strains MB and 11a.</title>
        <authorList>
            <person name="Low A."/>
            <person name="Shen Z."/>
            <person name="Cheng D."/>
            <person name="Rogers M.J."/>
            <person name="Lee P.K."/>
            <person name="He J."/>
        </authorList>
    </citation>
    <scope>NUCLEOTIDE SEQUENCE [LARGE SCALE GENOMIC DNA]</scope>
    <source>
        <strain evidence="10 11">MB</strain>
    </source>
</reference>
<dbReference type="GO" id="GO:0032790">
    <property type="term" value="P:ribosome disassembly"/>
    <property type="evidence" value="ECO:0007669"/>
    <property type="project" value="TreeGrafter"/>
</dbReference>
<reference evidence="9 12" key="2">
    <citation type="journal article" date="2017" name="Sci. Rep.">
        <title>Isolation and genomic characterization of a Dehalococcoides strain suggests genomic rearrangement during culture.</title>
        <authorList>
            <person name="Yohda M."/>
            <person name="Ikegami K."/>
            <person name="Aita Y."/>
            <person name="Kitajima M."/>
            <person name="Takechi A."/>
            <person name="Iwamoto M."/>
            <person name="Fukuda T."/>
            <person name="Tamura N."/>
            <person name="Shibasaki J."/>
            <person name="Koike S."/>
            <person name="Komatsu D."/>
            <person name="Miyagi S."/>
            <person name="Nishimura M."/>
            <person name="Uchino Y."/>
            <person name="Shiroma A."/>
            <person name="Shimoji M."/>
            <person name="Tamotsu H."/>
            <person name="Ashimine N."/>
            <person name="Shinzato M."/>
            <person name="Ohki S."/>
            <person name="Nakano K."/>
            <person name="Teruya K."/>
            <person name="Satou K."/>
            <person name="Hirano T."/>
            <person name="Yagi O."/>
        </authorList>
    </citation>
    <scope>NUCLEOTIDE SEQUENCE [LARGE SCALE GENOMIC DNA]</scope>
    <source>
        <strain evidence="9 12">UCH-ATV1</strain>
    </source>
</reference>
<dbReference type="CDD" id="cd01886">
    <property type="entry name" value="EF-G"/>
    <property type="match status" value="1"/>
</dbReference>
<dbReference type="Pfam" id="PF22042">
    <property type="entry name" value="EF-G_D2"/>
    <property type="match status" value="1"/>
</dbReference>
<proteinExistence type="inferred from homology"/>
<dbReference type="NCBIfam" id="TIGR00231">
    <property type="entry name" value="small_GTP"/>
    <property type="match status" value="1"/>
</dbReference>
<evidence type="ECO:0000313" key="12">
    <source>
        <dbReference type="Proteomes" id="UP000218257"/>
    </source>
</evidence>
<evidence type="ECO:0000256" key="4">
    <source>
        <dbReference type="ARBA" id="ARBA00022917"/>
    </source>
</evidence>
<keyword evidence="4 6" id="KW-0648">Protein biosynthesis</keyword>
<evidence type="ECO:0000256" key="7">
    <source>
        <dbReference type="NCBIfam" id="TIGR00484"/>
    </source>
</evidence>
<dbReference type="EMBL" id="JGYD01000010">
    <property type="protein sequence ID" value="KSV18717.1"/>
    <property type="molecule type" value="Genomic_DNA"/>
</dbReference>
<dbReference type="GO" id="GO:0005525">
    <property type="term" value="F:GTP binding"/>
    <property type="evidence" value="ECO:0007669"/>
    <property type="project" value="UniProtKB-UniRule"/>
</dbReference>
<comment type="function">
    <text evidence="6">Catalyzes the GTP-dependent ribosomal translocation step during translation elongation. During this step, the ribosome changes from the pre-translocational (PRE) to the post-translocational (POST) state as the newly formed A-site-bound peptidyl-tRNA and P-site-bound deacylated tRNA move to the P and E sites, respectively. Catalyzes the coordinated movement of the two tRNA molecules, the mRNA and conformational changes in the ribosome.</text>
</comment>
<dbReference type="SUPFAM" id="SSF50447">
    <property type="entry name" value="Translation proteins"/>
    <property type="match status" value="1"/>
</dbReference>
<dbReference type="CDD" id="cd03713">
    <property type="entry name" value="EFG_mtEFG_C"/>
    <property type="match status" value="1"/>
</dbReference>
<feature type="domain" description="Tr-type G" evidence="8">
    <location>
        <begin position="9"/>
        <end position="283"/>
    </location>
</feature>
<dbReference type="Pfam" id="PF14492">
    <property type="entry name" value="EFG_III"/>
    <property type="match status" value="1"/>
</dbReference>
<dbReference type="EMBL" id="AP017649">
    <property type="protein sequence ID" value="BAZ96990.1"/>
    <property type="molecule type" value="Genomic_DNA"/>
</dbReference>
<dbReference type="Pfam" id="PF03764">
    <property type="entry name" value="EFG_IV"/>
    <property type="match status" value="1"/>
</dbReference>
<dbReference type="InterPro" id="IPR053905">
    <property type="entry name" value="EF-G-like_DII"/>
</dbReference>
<dbReference type="InterPro" id="IPR014721">
    <property type="entry name" value="Ribsml_uS5_D2-typ_fold_subgr"/>
</dbReference>
<protein>
    <recommendedName>
        <fullName evidence="6 7">Elongation factor G</fullName>
        <shortName evidence="6">EF-G</shortName>
    </recommendedName>
</protein>
<name>A0A0V8M4K6_9CHLR</name>
<gene>
    <name evidence="6 10" type="primary">fusA</name>
    <name evidence="10" type="ORF">DA01_01700</name>
    <name evidence="9" type="ORF">DEHALATV1_0362</name>
</gene>
<evidence type="ECO:0000313" key="9">
    <source>
        <dbReference type="EMBL" id="BAZ96990.1"/>
    </source>
</evidence>
<evidence type="ECO:0000313" key="10">
    <source>
        <dbReference type="EMBL" id="KSV18717.1"/>
    </source>
</evidence>
<dbReference type="FunFam" id="3.30.70.870:FF:000001">
    <property type="entry name" value="Elongation factor G"/>
    <property type="match status" value="1"/>
</dbReference>
<dbReference type="NCBIfam" id="NF009379">
    <property type="entry name" value="PRK12740.1-3"/>
    <property type="match status" value="1"/>
</dbReference>
<keyword evidence="2 6" id="KW-0547">Nucleotide-binding</keyword>
<dbReference type="InterPro" id="IPR004540">
    <property type="entry name" value="Transl_elong_EFG/EF2"/>
</dbReference>
<evidence type="ECO:0000256" key="2">
    <source>
        <dbReference type="ARBA" id="ARBA00022741"/>
    </source>
</evidence>
<dbReference type="PANTHER" id="PTHR43261:SF1">
    <property type="entry name" value="RIBOSOME-RELEASING FACTOR 2, MITOCHONDRIAL"/>
    <property type="match status" value="1"/>
</dbReference>
<keyword evidence="3 6" id="KW-0251">Elongation factor</keyword>
<dbReference type="Pfam" id="PF00679">
    <property type="entry name" value="EFG_C"/>
    <property type="match status" value="1"/>
</dbReference>
<dbReference type="InterPro" id="IPR009000">
    <property type="entry name" value="Transl_B-barrel_sf"/>
</dbReference>
<evidence type="ECO:0000313" key="11">
    <source>
        <dbReference type="Proteomes" id="UP000053577"/>
    </source>
</evidence>
<comment type="subcellular location">
    <subcellularLocation>
        <location evidence="6">Cytoplasm</location>
    </subcellularLocation>
</comment>
<dbReference type="InterPro" id="IPR035649">
    <property type="entry name" value="EFG_V"/>
</dbReference>
<dbReference type="CDD" id="cd01434">
    <property type="entry name" value="EFG_mtEFG1_IV"/>
    <property type="match status" value="1"/>
</dbReference>
<dbReference type="InterPro" id="IPR000795">
    <property type="entry name" value="T_Tr_GTP-bd_dom"/>
</dbReference>
<evidence type="ECO:0000256" key="3">
    <source>
        <dbReference type="ARBA" id="ARBA00022768"/>
    </source>
</evidence>
<keyword evidence="6" id="KW-0963">Cytoplasm</keyword>
<dbReference type="Gene3D" id="3.30.230.10">
    <property type="match status" value="1"/>
</dbReference>
<dbReference type="PANTHER" id="PTHR43261">
    <property type="entry name" value="TRANSLATION ELONGATION FACTOR G-RELATED"/>
    <property type="match status" value="1"/>
</dbReference>
<dbReference type="Gene3D" id="2.40.30.10">
    <property type="entry name" value="Translation factors"/>
    <property type="match status" value="1"/>
</dbReference>
<sequence length="693" mass="76380">MSDRKYPLERVRNIGIIAHIDAGKTTTTERILYLTKRTHKIGNIDEGTTVMDWMEQEKARGITITSAATSAYWNGHHLNVIDTPGHVDFTVEVERSLRVLDGGVVVFDGVAGVEAQSETVWRQASRYGVPRICFINKMDRTGANYERTLGMITQRLKAKCLPLQIPIGCAETFRGSCDLLDFQCYGMDNSPEEPAETFDLPDADKERAVKFRNTMIERLAEEDDEVMEAYLAGEELPVEKLKAAIRRVCLANKAIPIFCGTSLRNKGVKRLLDAVCDYLPSPVDIPAIKGTAPKTGEPMERHASDTEPFSALAFKIVSDPFVGRLVYFRIYSGNVSAGSGVYNSTRGERERIGRLIRMHANDREEIEYADAGEIVASLGLRNTFTGDTLCDQSAPILLESIKFPEPVINLAIEPKTRSDQDKMTEGLQKLAEEDPTFKVKFDDETGQTVIYGMGELHLDVLVSRLLSEFKVNASVGKPRVAYREAITAHAKAQGKFVRQSGGRGQYGDVTIEVEPRERGAGYEFVDSVKGGAVPRNFLMAAEAGIRETLETGVYAGYPMVDVKVTAVDGSYHDVDSNENAFKMAGSMAIKAAVAKAKPILLEPIMKLEAVTPEEYMGDVIGDFNSRRGQIISVEPNPETTVITGNVPLAESFGYTTDLRSVTKGRATFSMEFESYREMPGELANQVVEAAGKK</sequence>
<keyword evidence="5 6" id="KW-0342">GTP-binding</keyword>
<dbReference type="SUPFAM" id="SSF54211">
    <property type="entry name" value="Ribosomal protein S5 domain 2-like"/>
    <property type="match status" value="1"/>
</dbReference>
<dbReference type="CDD" id="cd16262">
    <property type="entry name" value="EFG_III"/>
    <property type="match status" value="1"/>
</dbReference>
<dbReference type="InterPro" id="IPR000640">
    <property type="entry name" value="EFG_V-like"/>
</dbReference>
<dbReference type="HAMAP" id="MF_00054_B">
    <property type="entry name" value="EF_G_EF_2_B"/>
    <property type="match status" value="1"/>
</dbReference>
<dbReference type="Proteomes" id="UP000053577">
    <property type="component" value="Unassembled WGS sequence"/>
</dbReference>
<dbReference type="PATRIC" id="fig|61435.5.peg.345"/>
<dbReference type="InterPro" id="IPR005517">
    <property type="entry name" value="Transl_elong_EFG/EF2_IV"/>
</dbReference>
<evidence type="ECO:0000256" key="6">
    <source>
        <dbReference type="HAMAP-Rule" id="MF_00054"/>
    </source>
</evidence>
<organism evidence="10 11">
    <name type="scientific">Dehalococcoides mccartyi</name>
    <dbReference type="NCBI Taxonomy" id="61435"/>
    <lineage>
        <taxon>Bacteria</taxon>
        <taxon>Bacillati</taxon>
        <taxon>Chloroflexota</taxon>
        <taxon>Dehalococcoidia</taxon>
        <taxon>Dehalococcoidales</taxon>
        <taxon>Dehalococcoidaceae</taxon>
        <taxon>Dehalococcoides</taxon>
    </lineage>
</organism>
<dbReference type="InterPro" id="IPR009022">
    <property type="entry name" value="EFG_III"/>
</dbReference>
<dbReference type="OrthoDB" id="9804431at2"/>
<feature type="binding site" evidence="6">
    <location>
        <begin position="18"/>
        <end position="25"/>
    </location>
    <ligand>
        <name>GTP</name>
        <dbReference type="ChEBI" id="CHEBI:37565"/>
    </ligand>
</feature>
<feature type="binding site" evidence="6">
    <location>
        <begin position="82"/>
        <end position="86"/>
    </location>
    <ligand>
        <name>GTP</name>
        <dbReference type="ChEBI" id="CHEBI:37565"/>
    </ligand>
</feature>
<evidence type="ECO:0000256" key="5">
    <source>
        <dbReference type="ARBA" id="ARBA00023134"/>
    </source>
</evidence>
<dbReference type="PROSITE" id="PS00301">
    <property type="entry name" value="G_TR_1"/>
    <property type="match status" value="1"/>
</dbReference>
<feature type="binding site" evidence="6">
    <location>
        <begin position="136"/>
        <end position="139"/>
    </location>
    <ligand>
        <name>GTP</name>
        <dbReference type="ChEBI" id="CHEBI:37565"/>
    </ligand>
</feature>
<dbReference type="SUPFAM" id="SSF54980">
    <property type="entry name" value="EF-G C-terminal domain-like"/>
    <property type="match status" value="2"/>
</dbReference>
<dbReference type="FunFam" id="2.40.30.10:FF:000006">
    <property type="entry name" value="Elongation factor G"/>
    <property type="match status" value="1"/>
</dbReference>
<dbReference type="Pfam" id="PF00009">
    <property type="entry name" value="GTP_EFTU"/>
    <property type="match status" value="1"/>
</dbReference>
<dbReference type="PRINTS" id="PR00315">
    <property type="entry name" value="ELONGATNFCT"/>
</dbReference>
<dbReference type="InterPro" id="IPR027417">
    <property type="entry name" value="P-loop_NTPase"/>
</dbReference>
<dbReference type="FunFam" id="3.30.70.240:FF:000001">
    <property type="entry name" value="Elongation factor G"/>
    <property type="match status" value="1"/>
</dbReference>
<evidence type="ECO:0000256" key="1">
    <source>
        <dbReference type="ARBA" id="ARBA00005870"/>
    </source>
</evidence>
<dbReference type="FunFam" id="3.30.230.10:FF:000003">
    <property type="entry name" value="Elongation factor G"/>
    <property type="match status" value="1"/>
</dbReference>
<evidence type="ECO:0000259" key="8">
    <source>
        <dbReference type="PROSITE" id="PS51722"/>
    </source>
</evidence>
<dbReference type="CDD" id="cd04088">
    <property type="entry name" value="EFG_mtEFG_II"/>
    <property type="match status" value="1"/>
</dbReference>
<dbReference type="Gene3D" id="3.30.70.240">
    <property type="match status" value="1"/>
</dbReference>
<dbReference type="GO" id="GO:0005737">
    <property type="term" value="C:cytoplasm"/>
    <property type="evidence" value="ECO:0007669"/>
    <property type="project" value="UniProtKB-SubCell"/>
</dbReference>
<dbReference type="RefSeq" id="WP_058292173.1">
    <property type="nucleotide sequence ID" value="NZ_AP017649.1"/>
</dbReference>
<dbReference type="NCBIfam" id="TIGR00484">
    <property type="entry name" value="EF-G"/>
    <property type="match status" value="1"/>
</dbReference>
<dbReference type="FunFam" id="3.40.50.300:FF:000029">
    <property type="entry name" value="Elongation factor G"/>
    <property type="match status" value="1"/>
</dbReference>
<dbReference type="Gene3D" id="3.30.70.870">
    <property type="entry name" value="Elongation Factor G (Translational Gtpase), domain 3"/>
    <property type="match status" value="1"/>
</dbReference>
<dbReference type="InterPro" id="IPR035647">
    <property type="entry name" value="EFG_III/V"/>
</dbReference>
<dbReference type="SMART" id="SM00838">
    <property type="entry name" value="EFG_C"/>
    <property type="match status" value="1"/>
</dbReference>